<protein>
    <recommendedName>
        <fullName evidence="4">Leucyl aminopeptidase (Aminopeptidase T)</fullName>
    </recommendedName>
</protein>
<organism evidence="2 3">
    <name type="scientific">Streptomyces sp. 900129855</name>
    <dbReference type="NCBI Taxonomy" id="3155129"/>
    <lineage>
        <taxon>Bacteria</taxon>
        <taxon>Bacillati</taxon>
        <taxon>Actinomycetota</taxon>
        <taxon>Actinomycetes</taxon>
        <taxon>Kitasatosporales</taxon>
        <taxon>Streptomycetaceae</taxon>
        <taxon>Streptomyces</taxon>
    </lineage>
</organism>
<dbReference type="InterPro" id="IPR058739">
    <property type="entry name" value="NicX"/>
</dbReference>
<evidence type="ECO:0000313" key="3">
    <source>
        <dbReference type="Proteomes" id="UP001550739"/>
    </source>
</evidence>
<name>A0ABV2ZV28_9ACTN</name>
<dbReference type="EMBL" id="JBEZVE010000028">
    <property type="protein sequence ID" value="MEU3786398.1"/>
    <property type="molecule type" value="Genomic_DNA"/>
</dbReference>
<evidence type="ECO:0008006" key="4">
    <source>
        <dbReference type="Google" id="ProtNLM"/>
    </source>
</evidence>
<dbReference type="Pfam" id="PF26233">
    <property type="entry name" value="NicX"/>
    <property type="match status" value="1"/>
</dbReference>
<gene>
    <name evidence="2" type="ORF">AB0E89_38670</name>
</gene>
<dbReference type="InterPro" id="IPR052170">
    <property type="entry name" value="M29_Exopeptidase"/>
</dbReference>
<dbReference type="SUPFAM" id="SSF144052">
    <property type="entry name" value="Thermophilic metalloprotease-like"/>
    <property type="match status" value="1"/>
</dbReference>
<dbReference type="PANTHER" id="PTHR34448">
    <property type="entry name" value="AMINOPEPTIDASE"/>
    <property type="match status" value="1"/>
</dbReference>
<keyword evidence="3" id="KW-1185">Reference proteome</keyword>
<dbReference type="PANTHER" id="PTHR34448:SF1">
    <property type="entry name" value="BLL6088 PROTEIN"/>
    <property type="match status" value="1"/>
</dbReference>
<sequence>MLEVLMMKGATKLVSVCAAVQPGEDALIVTDARQDPRIATVLAQAVVAAGAHPTVMVVSGGGTDSGEPSAAVAAAMRSSAVVFTPLTSSITHTRAGSEACADGTRIVNMTQWTAGMMVSGGIDADFVALEPTVRALAKVWDTGGSVQVTTAAGTDLQLDISGRLGSPHAKTGIVRPGQFHPVPDIESPVSPVTAEGRIVCDASIPYLGIGVLDQPVVLEVRDGNVVEIKGGRAADTVRAAWAAMDDPGVYNVAELGVGMNPECRLIGLMLEDEGVANTCHIGVGTSVNLGGTVKASCHYDFILRDPTITVDGRIVMDAGTLLVSAD</sequence>
<keyword evidence="1" id="KW-0479">Metal-binding</keyword>
<proteinExistence type="predicted"/>
<comment type="caution">
    <text evidence="2">The sequence shown here is derived from an EMBL/GenBank/DDBJ whole genome shotgun (WGS) entry which is preliminary data.</text>
</comment>
<dbReference type="RefSeq" id="WP_057617594.1">
    <property type="nucleotide sequence ID" value="NZ_JBEZVE010000028.1"/>
</dbReference>
<evidence type="ECO:0000256" key="1">
    <source>
        <dbReference type="ARBA" id="ARBA00022723"/>
    </source>
</evidence>
<accession>A0ABV2ZV28</accession>
<dbReference type="Proteomes" id="UP001550739">
    <property type="component" value="Unassembled WGS sequence"/>
</dbReference>
<reference evidence="2 3" key="1">
    <citation type="submission" date="2024-06" db="EMBL/GenBank/DDBJ databases">
        <title>The Natural Products Discovery Center: Release of the First 8490 Sequenced Strains for Exploring Actinobacteria Biosynthetic Diversity.</title>
        <authorList>
            <person name="Kalkreuter E."/>
            <person name="Kautsar S.A."/>
            <person name="Yang D."/>
            <person name="Bader C.D."/>
            <person name="Teijaro C.N."/>
            <person name="Fluegel L."/>
            <person name="Davis C.M."/>
            <person name="Simpson J.R."/>
            <person name="Lauterbach L."/>
            <person name="Steele A.D."/>
            <person name="Gui C."/>
            <person name="Meng S."/>
            <person name="Li G."/>
            <person name="Viehrig K."/>
            <person name="Ye F."/>
            <person name="Su P."/>
            <person name="Kiefer A.F."/>
            <person name="Nichols A."/>
            <person name="Cepeda A.J."/>
            <person name="Yan W."/>
            <person name="Fan B."/>
            <person name="Jiang Y."/>
            <person name="Adhikari A."/>
            <person name="Zheng C.-J."/>
            <person name="Schuster L."/>
            <person name="Cowan T.M."/>
            <person name="Smanski M.J."/>
            <person name="Chevrette M.G."/>
            <person name="De Carvalho L.P.S."/>
            <person name="Shen B."/>
        </authorList>
    </citation>
    <scope>NUCLEOTIDE SEQUENCE [LARGE SCALE GENOMIC DNA]</scope>
    <source>
        <strain evidence="2 3">NPDC033843</strain>
    </source>
</reference>
<evidence type="ECO:0000313" key="2">
    <source>
        <dbReference type="EMBL" id="MEU3786398.1"/>
    </source>
</evidence>